<evidence type="ECO:0000256" key="3">
    <source>
        <dbReference type="ARBA" id="ARBA00023004"/>
    </source>
</evidence>
<protein>
    <recommendedName>
        <fullName evidence="6">Cytochrome P450</fullName>
    </recommendedName>
</protein>
<name>W1P629_AMBTC</name>
<dbReference type="Proteomes" id="UP000017836">
    <property type="component" value="Unassembled WGS sequence"/>
</dbReference>
<dbReference type="Pfam" id="PF00067">
    <property type="entry name" value="p450"/>
    <property type="match status" value="1"/>
</dbReference>
<dbReference type="PANTHER" id="PTHR47955">
    <property type="entry name" value="CYTOCHROME P450 FAMILY 71 PROTEIN"/>
    <property type="match status" value="1"/>
</dbReference>
<dbReference type="GO" id="GO:0016709">
    <property type="term" value="F:oxidoreductase activity, acting on paired donors, with incorporation or reduction of molecular oxygen, NAD(P)H as one donor, and incorporation of one atom of oxygen"/>
    <property type="evidence" value="ECO:0000318"/>
    <property type="project" value="GO_Central"/>
</dbReference>
<keyword evidence="2" id="KW-0479">Metal-binding</keyword>
<dbReference type="GO" id="GO:0016020">
    <property type="term" value="C:membrane"/>
    <property type="evidence" value="ECO:0000318"/>
    <property type="project" value="GO_Central"/>
</dbReference>
<evidence type="ECO:0000256" key="2">
    <source>
        <dbReference type="ARBA" id="ARBA00022723"/>
    </source>
</evidence>
<organism evidence="4 5">
    <name type="scientific">Amborella trichopoda</name>
    <dbReference type="NCBI Taxonomy" id="13333"/>
    <lineage>
        <taxon>Eukaryota</taxon>
        <taxon>Viridiplantae</taxon>
        <taxon>Streptophyta</taxon>
        <taxon>Embryophyta</taxon>
        <taxon>Tracheophyta</taxon>
        <taxon>Spermatophyta</taxon>
        <taxon>Magnoliopsida</taxon>
        <taxon>Amborellales</taxon>
        <taxon>Amborellaceae</taxon>
        <taxon>Amborella</taxon>
    </lineage>
</organism>
<dbReference type="HOGENOM" id="CLU_001570_29_4_1"/>
<dbReference type="InterPro" id="IPR036396">
    <property type="entry name" value="Cyt_P450_sf"/>
</dbReference>
<dbReference type="Gene3D" id="1.10.630.10">
    <property type="entry name" value="Cytochrome P450"/>
    <property type="match status" value="1"/>
</dbReference>
<dbReference type="SUPFAM" id="SSF48264">
    <property type="entry name" value="Cytochrome P450"/>
    <property type="match status" value="1"/>
</dbReference>
<dbReference type="InterPro" id="IPR002401">
    <property type="entry name" value="Cyt_P450_E_grp-I"/>
</dbReference>
<sequence>MEWVNYLAGRQYRIEKNFARWDEFLETVIADHFLSSHGEAKEEEDFVDVLLQLQREETPDFTLTRDQIKSLVLDMFAGATESASATLEWGMSELMKNPEVMRNAQTEVRRITKSSGKTMIEERDLQHLDYLKRVVKEILRVHPPAPLLLPHESIEDCDLDGYRIPSGTRVFLNAWAIGSTPTLGTTQKHSSPTGLKRVALISGDSISSLFHSRQVEGVVLDSHLEWLL</sequence>
<proteinExistence type="inferred from homology"/>
<evidence type="ECO:0000313" key="4">
    <source>
        <dbReference type="EMBL" id="ERN03061.1"/>
    </source>
</evidence>
<evidence type="ECO:0000256" key="1">
    <source>
        <dbReference type="ARBA" id="ARBA00010617"/>
    </source>
</evidence>
<evidence type="ECO:0000313" key="5">
    <source>
        <dbReference type="Proteomes" id="UP000017836"/>
    </source>
</evidence>
<dbReference type="PRINTS" id="PR00463">
    <property type="entry name" value="EP450I"/>
</dbReference>
<dbReference type="InterPro" id="IPR001128">
    <property type="entry name" value="Cyt_P450"/>
</dbReference>
<dbReference type="AlphaFoldDB" id="W1P629"/>
<reference evidence="5" key="1">
    <citation type="journal article" date="2013" name="Science">
        <title>The Amborella genome and the evolution of flowering plants.</title>
        <authorList>
            <consortium name="Amborella Genome Project"/>
        </authorList>
    </citation>
    <scope>NUCLEOTIDE SEQUENCE [LARGE SCALE GENOMIC DNA]</scope>
</reference>
<accession>W1P629</accession>
<evidence type="ECO:0008006" key="6">
    <source>
        <dbReference type="Google" id="ProtNLM"/>
    </source>
</evidence>
<dbReference type="GO" id="GO:0020037">
    <property type="term" value="F:heme binding"/>
    <property type="evidence" value="ECO:0007669"/>
    <property type="project" value="InterPro"/>
</dbReference>
<keyword evidence="5" id="KW-1185">Reference proteome</keyword>
<keyword evidence="3" id="KW-0408">Iron</keyword>
<dbReference type="eggNOG" id="KOG0156">
    <property type="taxonomic scope" value="Eukaryota"/>
</dbReference>
<dbReference type="GO" id="GO:0005506">
    <property type="term" value="F:iron ion binding"/>
    <property type="evidence" value="ECO:0007669"/>
    <property type="project" value="InterPro"/>
</dbReference>
<dbReference type="Gramene" id="ERN03061">
    <property type="protein sequence ID" value="ERN03061"/>
    <property type="gene ID" value="AMTR_s00181p00059800"/>
</dbReference>
<dbReference type="EMBL" id="KI394411">
    <property type="protein sequence ID" value="ERN03061.1"/>
    <property type="molecule type" value="Genomic_DNA"/>
</dbReference>
<gene>
    <name evidence="4" type="ORF">AMTR_s00181p00059800</name>
</gene>
<dbReference type="OMA" id="TIPHCAL"/>
<comment type="similarity">
    <text evidence="1">Belongs to the cytochrome P450 family.</text>
</comment>